<proteinExistence type="predicted"/>
<dbReference type="Proteomes" id="UP000789342">
    <property type="component" value="Unassembled WGS sequence"/>
</dbReference>
<gene>
    <name evidence="2" type="ORF">AMORRO_LOCUS12457</name>
</gene>
<feature type="compositionally biased region" description="Basic and acidic residues" evidence="1">
    <location>
        <begin position="47"/>
        <end position="61"/>
    </location>
</feature>
<reference evidence="2" key="1">
    <citation type="submission" date="2021-06" db="EMBL/GenBank/DDBJ databases">
        <authorList>
            <person name="Kallberg Y."/>
            <person name="Tangrot J."/>
            <person name="Rosling A."/>
        </authorList>
    </citation>
    <scope>NUCLEOTIDE SEQUENCE</scope>
    <source>
        <strain evidence="2">CL551</strain>
    </source>
</reference>
<sequence length="152" mass="16939">MTEASFRTKDQKYSYSNFQAFCEANPLPIRTSTFATERSLVPLGHPHSKDPPELSRRPCSDFRSDHAEQGAICSTNPPLGFNFTAQVAVIDITPSVIPAHLSVDNGLCHQVETEKEVKQESNYNGALYFDKPEILEKKKGLIGESHCLSKKE</sequence>
<evidence type="ECO:0000256" key="1">
    <source>
        <dbReference type="SAM" id="MobiDB-lite"/>
    </source>
</evidence>
<feature type="region of interest" description="Disordered" evidence="1">
    <location>
        <begin position="42"/>
        <end position="61"/>
    </location>
</feature>
<evidence type="ECO:0000313" key="3">
    <source>
        <dbReference type="Proteomes" id="UP000789342"/>
    </source>
</evidence>
<dbReference type="OrthoDB" id="10664368at2759"/>
<protein>
    <submittedName>
        <fullName evidence="2">2438_t:CDS:1</fullName>
    </submittedName>
</protein>
<name>A0A9N9N730_9GLOM</name>
<comment type="caution">
    <text evidence="2">The sequence shown here is derived from an EMBL/GenBank/DDBJ whole genome shotgun (WGS) entry which is preliminary data.</text>
</comment>
<evidence type="ECO:0000313" key="2">
    <source>
        <dbReference type="EMBL" id="CAG8706692.1"/>
    </source>
</evidence>
<organism evidence="2 3">
    <name type="scientific">Acaulospora morrowiae</name>
    <dbReference type="NCBI Taxonomy" id="94023"/>
    <lineage>
        <taxon>Eukaryota</taxon>
        <taxon>Fungi</taxon>
        <taxon>Fungi incertae sedis</taxon>
        <taxon>Mucoromycota</taxon>
        <taxon>Glomeromycotina</taxon>
        <taxon>Glomeromycetes</taxon>
        <taxon>Diversisporales</taxon>
        <taxon>Acaulosporaceae</taxon>
        <taxon>Acaulospora</taxon>
    </lineage>
</organism>
<dbReference type="AlphaFoldDB" id="A0A9N9N730"/>
<dbReference type="EMBL" id="CAJVPV010018343">
    <property type="protein sequence ID" value="CAG8706692.1"/>
    <property type="molecule type" value="Genomic_DNA"/>
</dbReference>
<keyword evidence="3" id="KW-1185">Reference proteome</keyword>
<accession>A0A9N9N730</accession>